<name>A0ABV3YTU3_9PSED</name>
<feature type="chain" id="PRO_5046554577" evidence="1">
    <location>
        <begin position="20"/>
        <end position="194"/>
    </location>
</feature>
<sequence length="194" mass="21162">MFRLSPLILALLFAGGAAAAGSCPPGQHQVCLLACFCAPDEAGDMGPLYDDLGRMAASGLAQWLVHSRNTLAAGEVHAIPLNVRAQLEPYFDLQVLEGARYRVGDAEQLSAAGAMLHNPDVQAVTLVDVVVFRHEHDALDNVALWAHELTHVEQYQQWGVSEFARRYTRDYQSVEAPAYQKQGRVAKALRGEVP</sequence>
<feature type="signal peptide" evidence="1">
    <location>
        <begin position="1"/>
        <end position="19"/>
    </location>
</feature>
<evidence type="ECO:0000256" key="1">
    <source>
        <dbReference type="SAM" id="SignalP"/>
    </source>
</evidence>
<keyword evidence="1" id="KW-0732">Signal</keyword>
<proteinExistence type="predicted"/>
<keyword evidence="4" id="KW-1185">Reference proteome</keyword>
<organism evidence="3 4">
    <name type="scientific">Pseudomonas zhanjiangensis</name>
    <dbReference type="NCBI Taxonomy" id="3239015"/>
    <lineage>
        <taxon>Bacteria</taxon>
        <taxon>Pseudomonadati</taxon>
        <taxon>Pseudomonadota</taxon>
        <taxon>Gammaproteobacteria</taxon>
        <taxon>Pseudomonadales</taxon>
        <taxon>Pseudomonadaceae</taxon>
        <taxon>Pseudomonas</taxon>
    </lineage>
</organism>
<dbReference type="PROSITE" id="PS51257">
    <property type="entry name" value="PROKAR_LIPOPROTEIN"/>
    <property type="match status" value="1"/>
</dbReference>
<reference evidence="3 4" key="1">
    <citation type="submission" date="2024-07" db="EMBL/GenBank/DDBJ databases">
        <authorList>
            <person name="Li M."/>
        </authorList>
    </citation>
    <scope>NUCLEOTIDE SEQUENCE [LARGE SCALE GENOMIC DNA]</scope>
    <source>
        <strain evidence="3 4">25A3E</strain>
    </source>
</reference>
<evidence type="ECO:0000259" key="2">
    <source>
        <dbReference type="Pfam" id="PF13699"/>
    </source>
</evidence>
<dbReference type="EMBL" id="JBFTEG010000007">
    <property type="protein sequence ID" value="MEX6502499.1"/>
    <property type="molecule type" value="Genomic_DNA"/>
</dbReference>
<evidence type="ECO:0000313" key="3">
    <source>
        <dbReference type="EMBL" id="MEX6502499.1"/>
    </source>
</evidence>
<dbReference type="Pfam" id="PF13699">
    <property type="entry name" value="eCIS_core"/>
    <property type="match status" value="1"/>
</dbReference>
<dbReference type="Proteomes" id="UP001560296">
    <property type="component" value="Unassembled WGS sequence"/>
</dbReference>
<protein>
    <submittedName>
        <fullName evidence="3">DUF4157 domain-containing protein</fullName>
    </submittedName>
</protein>
<feature type="domain" description="eCIS core" evidence="2">
    <location>
        <begin position="79"/>
        <end position="158"/>
    </location>
</feature>
<gene>
    <name evidence="3" type="ORF">AB5S05_10535</name>
</gene>
<accession>A0ABV3YTU3</accession>
<comment type="caution">
    <text evidence="3">The sequence shown here is derived from an EMBL/GenBank/DDBJ whole genome shotgun (WGS) entry which is preliminary data.</text>
</comment>
<dbReference type="InterPro" id="IPR025295">
    <property type="entry name" value="eCIS_core_dom"/>
</dbReference>
<evidence type="ECO:0000313" key="4">
    <source>
        <dbReference type="Proteomes" id="UP001560296"/>
    </source>
</evidence>